<organism evidence="3 4">
    <name type="scientific">Pseudobutyrivibrio xylanivorans</name>
    <dbReference type="NCBI Taxonomy" id="185007"/>
    <lineage>
        <taxon>Bacteria</taxon>
        <taxon>Bacillati</taxon>
        <taxon>Bacillota</taxon>
        <taxon>Clostridia</taxon>
        <taxon>Lachnospirales</taxon>
        <taxon>Lachnospiraceae</taxon>
        <taxon>Pseudobutyrivibrio</taxon>
    </lineage>
</organism>
<keyword evidence="1" id="KW-0812">Transmembrane</keyword>
<dbReference type="Pfam" id="PF02517">
    <property type="entry name" value="Rce1-like"/>
    <property type="match status" value="1"/>
</dbReference>
<dbReference type="AlphaFoldDB" id="A0A1G5RZI8"/>
<gene>
    <name evidence="3" type="ORF">SAMN02910350_01653</name>
</gene>
<dbReference type="GO" id="GO:0004175">
    <property type="term" value="F:endopeptidase activity"/>
    <property type="evidence" value="ECO:0007669"/>
    <property type="project" value="UniProtKB-ARBA"/>
</dbReference>
<evidence type="ECO:0000313" key="3">
    <source>
        <dbReference type="EMBL" id="SCZ79180.1"/>
    </source>
</evidence>
<proteinExistence type="predicted"/>
<feature type="transmembrane region" description="Helical" evidence="1">
    <location>
        <begin position="9"/>
        <end position="27"/>
    </location>
</feature>
<name>A0A1G5RZI8_PSEXY</name>
<dbReference type="InterPro" id="IPR052710">
    <property type="entry name" value="CAAX_protease"/>
</dbReference>
<feature type="domain" description="CAAX prenyl protease 2/Lysostaphin resistance protein A-like" evidence="2">
    <location>
        <begin position="102"/>
        <end position="197"/>
    </location>
</feature>
<feature type="transmembrane region" description="Helical" evidence="1">
    <location>
        <begin position="74"/>
        <end position="96"/>
    </location>
</feature>
<keyword evidence="1" id="KW-1133">Transmembrane helix</keyword>
<evidence type="ECO:0000313" key="4">
    <source>
        <dbReference type="Proteomes" id="UP000199428"/>
    </source>
</evidence>
<dbReference type="PANTHER" id="PTHR36435:SF1">
    <property type="entry name" value="CAAX AMINO TERMINAL PROTEASE FAMILY PROTEIN"/>
    <property type="match status" value="1"/>
</dbReference>
<dbReference type="PANTHER" id="PTHR36435">
    <property type="entry name" value="SLR1288 PROTEIN"/>
    <property type="match status" value="1"/>
</dbReference>
<evidence type="ECO:0000259" key="2">
    <source>
        <dbReference type="Pfam" id="PF02517"/>
    </source>
</evidence>
<feature type="transmembrane region" description="Helical" evidence="1">
    <location>
        <begin position="33"/>
        <end position="53"/>
    </location>
</feature>
<dbReference type="EMBL" id="FMWK01000007">
    <property type="protein sequence ID" value="SCZ79180.1"/>
    <property type="molecule type" value="Genomic_DNA"/>
</dbReference>
<keyword evidence="1" id="KW-0472">Membrane</keyword>
<accession>A0A1G5RZI8</accession>
<feature type="transmembrane region" description="Helical" evidence="1">
    <location>
        <begin position="209"/>
        <end position="228"/>
    </location>
</feature>
<reference evidence="3 4" key="1">
    <citation type="submission" date="2016-10" db="EMBL/GenBank/DDBJ databases">
        <authorList>
            <person name="de Groot N.N."/>
        </authorList>
    </citation>
    <scope>NUCLEOTIDE SEQUENCE [LARGE SCALE GENOMIC DNA]</scope>
    <source>
        <strain evidence="3 4">DSM 10317</strain>
    </source>
</reference>
<dbReference type="GO" id="GO:0080120">
    <property type="term" value="P:CAAX-box protein maturation"/>
    <property type="evidence" value="ECO:0007669"/>
    <property type="project" value="UniProtKB-ARBA"/>
</dbReference>
<feature type="transmembrane region" description="Helical" evidence="1">
    <location>
        <begin position="134"/>
        <end position="155"/>
    </location>
</feature>
<feature type="transmembrane region" description="Helical" evidence="1">
    <location>
        <begin position="161"/>
        <end position="180"/>
    </location>
</feature>
<sequence length="237" mass="26499">MKKLYEKNEILFAVICIVLYCAVMTTLKGNYGYQSIIMLLGISVFAICISLFVKVNHLEAKCRIASWPRNTKQYLYFIPMLILATGNIWDGFALSYHGAEQVFAVVSMIIVGFVEEMLFRGFLFTAMLSKGRTIVAIIVSSLTFGMGHIINLFAGQTSFETILQVIFAISWGFILTMVFYKSGSLLPCIIAHSMIDALSMFGADNAVVDQIYVVTTIIVAIIYCLFLGRIKEDVIEK</sequence>
<feature type="transmembrane region" description="Helical" evidence="1">
    <location>
        <begin position="102"/>
        <end position="122"/>
    </location>
</feature>
<dbReference type="RefSeq" id="WP_090162661.1">
    <property type="nucleotide sequence ID" value="NZ_FMWK01000007.1"/>
</dbReference>
<evidence type="ECO:0000256" key="1">
    <source>
        <dbReference type="SAM" id="Phobius"/>
    </source>
</evidence>
<protein>
    <recommendedName>
        <fullName evidence="2">CAAX prenyl protease 2/Lysostaphin resistance protein A-like domain-containing protein</fullName>
    </recommendedName>
</protein>
<dbReference type="Proteomes" id="UP000199428">
    <property type="component" value="Unassembled WGS sequence"/>
</dbReference>
<dbReference type="InterPro" id="IPR003675">
    <property type="entry name" value="Rce1/LyrA-like_dom"/>
</dbReference>